<proteinExistence type="predicted"/>
<evidence type="ECO:0000313" key="2">
    <source>
        <dbReference type="EMBL" id="PVI02026.1"/>
    </source>
</evidence>
<sequence>MLIDLSASHHDQDHDHDHDHDHPYLTYTIPRRIPRSRLRPLPCHHPSARACIPSSNISMSPYCKEKVNYHGCHPPTCDSTCIQCNPSLHRPAFCRPVHIFFVHCMHPRRHPT</sequence>
<evidence type="ECO:0000313" key="3">
    <source>
        <dbReference type="Proteomes" id="UP000244855"/>
    </source>
</evidence>
<organism evidence="2 3">
    <name type="scientific">Periconia macrospinosa</name>
    <dbReference type="NCBI Taxonomy" id="97972"/>
    <lineage>
        <taxon>Eukaryota</taxon>
        <taxon>Fungi</taxon>
        <taxon>Dikarya</taxon>
        <taxon>Ascomycota</taxon>
        <taxon>Pezizomycotina</taxon>
        <taxon>Dothideomycetes</taxon>
        <taxon>Pleosporomycetidae</taxon>
        <taxon>Pleosporales</taxon>
        <taxon>Massarineae</taxon>
        <taxon>Periconiaceae</taxon>
        <taxon>Periconia</taxon>
    </lineage>
</organism>
<evidence type="ECO:0000256" key="1">
    <source>
        <dbReference type="SAM" id="MobiDB-lite"/>
    </source>
</evidence>
<name>A0A2V1DVF1_9PLEO</name>
<dbReference type="Proteomes" id="UP000244855">
    <property type="component" value="Unassembled WGS sequence"/>
</dbReference>
<accession>A0A2V1DVF1</accession>
<feature type="compositionally biased region" description="Basic and acidic residues" evidence="1">
    <location>
        <begin position="7"/>
        <end position="22"/>
    </location>
</feature>
<protein>
    <submittedName>
        <fullName evidence="2">Uncharacterized protein</fullName>
    </submittedName>
</protein>
<keyword evidence="3" id="KW-1185">Reference proteome</keyword>
<dbReference type="AlphaFoldDB" id="A0A2V1DVF1"/>
<reference evidence="2 3" key="1">
    <citation type="journal article" date="2018" name="Sci. Rep.">
        <title>Comparative genomics provides insights into the lifestyle and reveals functional heterogeneity of dark septate endophytic fungi.</title>
        <authorList>
            <person name="Knapp D.G."/>
            <person name="Nemeth J.B."/>
            <person name="Barry K."/>
            <person name="Hainaut M."/>
            <person name="Henrissat B."/>
            <person name="Johnson J."/>
            <person name="Kuo A."/>
            <person name="Lim J.H.P."/>
            <person name="Lipzen A."/>
            <person name="Nolan M."/>
            <person name="Ohm R.A."/>
            <person name="Tamas L."/>
            <person name="Grigoriev I.V."/>
            <person name="Spatafora J.W."/>
            <person name="Nagy L.G."/>
            <person name="Kovacs G.M."/>
        </authorList>
    </citation>
    <scope>NUCLEOTIDE SEQUENCE [LARGE SCALE GENOMIC DNA]</scope>
    <source>
        <strain evidence="2 3">DSE2036</strain>
    </source>
</reference>
<gene>
    <name evidence="2" type="ORF">DM02DRAFT_316786</name>
</gene>
<dbReference type="EMBL" id="KZ805348">
    <property type="protein sequence ID" value="PVI02026.1"/>
    <property type="molecule type" value="Genomic_DNA"/>
</dbReference>
<feature type="region of interest" description="Disordered" evidence="1">
    <location>
        <begin position="1"/>
        <end position="22"/>
    </location>
</feature>